<dbReference type="SMART" id="SM00248">
    <property type="entry name" value="ANK"/>
    <property type="match status" value="4"/>
</dbReference>
<dbReference type="InterPro" id="IPR036770">
    <property type="entry name" value="Ankyrin_rpt-contain_sf"/>
</dbReference>
<keyword evidence="1" id="KW-0677">Repeat</keyword>
<dbReference type="SUPFAM" id="SSF48403">
    <property type="entry name" value="Ankyrin repeat"/>
    <property type="match status" value="1"/>
</dbReference>
<dbReference type="InterPro" id="IPR057506">
    <property type="entry name" value="C2_GPCPD1"/>
</dbReference>
<feature type="repeat" description="ANK" evidence="3">
    <location>
        <begin position="343"/>
        <end position="375"/>
    </location>
</feature>
<evidence type="ECO:0000256" key="1">
    <source>
        <dbReference type="ARBA" id="ARBA00022737"/>
    </source>
</evidence>
<sequence>MYKSRWMELKVHFQENLWKLNRNLESILAGAFCARCETRASVNPIISEPTSGQPVPFAKEILALECAIRNDEPSILATSLALYQVNDALASNSEAILDYLLELSITHHAGGSIQYLLSKAFPANGLMADHNLLNRMITRVGEENLFHDRLEHIQNRQSLCETCRDGTRESTVGLAVDLVSRGQKNIILAVDELGRLPLHYSALCGLDTVCQKILDQVQDQGQASKLILSLDSRGYTPFHYAVAENHMAVAKIFFNTLEVEGQLSGQLGFKIMGHMQSLLNVAIRYQFDDIVVLLGKFRLFFPWGLAHEESPIYVAAEIGRDDYLGTLLEVDNKTNIDDPQLPCGWSALTIACIKGHRKAAELLLQAGASQHIPDYRGWYAIEHAALRGHFSLAELLKSWDKSQMTGDPAIMPLPPVHHAGLGVSVTSDHAIVNIGVLQSGKQGKGVDLRNSSSKDKILTGVLPPLDMSVSVGSTVSQLIRLPIMSDMVNEPFIFPMHNSNEAHLVFKFYRQGSSCGKGDLIGSAATLLRSEEDYFGPNRESLSRGRTIPILAKETSDFLGTVTFTFLIAKQPMDPKTPPPIDNYFPKQETQLVGHRGNETGRYWSYLQLGENTIESMLSATKQGASFVEFGKTT</sequence>
<name>A0A9W9WQU1_9EURO</name>
<keyword evidence="2 3" id="KW-0040">ANK repeat</keyword>
<dbReference type="Pfam" id="PF25329">
    <property type="entry name" value="C2_GDE1"/>
    <property type="match status" value="1"/>
</dbReference>
<dbReference type="GO" id="GO:0005737">
    <property type="term" value="C:cytoplasm"/>
    <property type="evidence" value="ECO:0007669"/>
    <property type="project" value="TreeGrafter"/>
</dbReference>
<feature type="domain" description="GPCPD1-like C2" evidence="4">
    <location>
        <begin position="429"/>
        <end position="570"/>
    </location>
</feature>
<dbReference type="PROSITE" id="PS50088">
    <property type="entry name" value="ANK_REPEAT"/>
    <property type="match status" value="1"/>
</dbReference>
<keyword evidence="6" id="KW-1185">Reference proteome</keyword>
<dbReference type="PANTHER" id="PTHR24198">
    <property type="entry name" value="ANKYRIN REPEAT AND PROTEIN KINASE DOMAIN-CONTAINING PROTEIN"/>
    <property type="match status" value="1"/>
</dbReference>
<dbReference type="Proteomes" id="UP001148312">
    <property type="component" value="Unassembled WGS sequence"/>
</dbReference>
<reference evidence="5" key="2">
    <citation type="journal article" date="2023" name="IMA Fungus">
        <title>Comparative genomic study of the Penicillium genus elucidates a diverse pangenome and 15 lateral gene transfer events.</title>
        <authorList>
            <person name="Petersen C."/>
            <person name="Sorensen T."/>
            <person name="Nielsen M.R."/>
            <person name="Sondergaard T.E."/>
            <person name="Sorensen J.L."/>
            <person name="Fitzpatrick D.A."/>
            <person name="Frisvad J.C."/>
            <person name="Nielsen K.L."/>
        </authorList>
    </citation>
    <scope>NUCLEOTIDE SEQUENCE</scope>
    <source>
        <strain evidence="5">IBT 30728</strain>
    </source>
</reference>
<dbReference type="Pfam" id="PF12796">
    <property type="entry name" value="Ank_2"/>
    <property type="match status" value="1"/>
</dbReference>
<evidence type="ECO:0000313" key="6">
    <source>
        <dbReference type="Proteomes" id="UP001148312"/>
    </source>
</evidence>
<dbReference type="PANTHER" id="PTHR24198:SF165">
    <property type="entry name" value="ANKYRIN REPEAT-CONTAINING PROTEIN-RELATED"/>
    <property type="match status" value="1"/>
</dbReference>
<evidence type="ECO:0000256" key="2">
    <source>
        <dbReference type="ARBA" id="ARBA00023043"/>
    </source>
</evidence>
<gene>
    <name evidence="5" type="ORF">N7539_008503</name>
</gene>
<dbReference type="Gene3D" id="1.25.40.20">
    <property type="entry name" value="Ankyrin repeat-containing domain"/>
    <property type="match status" value="2"/>
</dbReference>
<reference evidence="5" key="1">
    <citation type="submission" date="2022-12" db="EMBL/GenBank/DDBJ databases">
        <authorList>
            <person name="Petersen C."/>
        </authorList>
    </citation>
    <scope>NUCLEOTIDE SEQUENCE</scope>
    <source>
        <strain evidence="5">IBT 30728</strain>
    </source>
</reference>
<dbReference type="GeneID" id="81628348"/>
<proteinExistence type="predicted"/>
<organism evidence="5 6">
    <name type="scientific">Penicillium diatomitis</name>
    <dbReference type="NCBI Taxonomy" id="2819901"/>
    <lineage>
        <taxon>Eukaryota</taxon>
        <taxon>Fungi</taxon>
        <taxon>Dikarya</taxon>
        <taxon>Ascomycota</taxon>
        <taxon>Pezizomycotina</taxon>
        <taxon>Eurotiomycetes</taxon>
        <taxon>Eurotiomycetidae</taxon>
        <taxon>Eurotiales</taxon>
        <taxon>Aspergillaceae</taxon>
        <taxon>Penicillium</taxon>
    </lineage>
</organism>
<dbReference type="AlphaFoldDB" id="A0A9W9WQU1"/>
<dbReference type="EMBL" id="JAPWDQ010000013">
    <property type="protein sequence ID" value="KAJ5471934.1"/>
    <property type="molecule type" value="Genomic_DNA"/>
</dbReference>
<protein>
    <recommendedName>
        <fullName evidence="4">GPCPD1-like C2 domain-containing protein</fullName>
    </recommendedName>
</protein>
<accession>A0A9W9WQU1</accession>
<dbReference type="InterPro" id="IPR002110">
    <property type="entry name" value="Ankyrin_rpt"/>
</dbReference>
<evidence type="ECO:0000256" key="3">
    <source>
        <dbReference type="PROSITE-ProRule" id="PRU00023"/>
    </source>
</evidence>
<dbReference type="RefSeq" id="XP_056786480.1">
    <property type="nucleotide sequence ID" value="XM_056938098.1"/>
</dbReference>
<comment type="caution">
    <text evidence="5">The sequence shown here is derived from an EMBL/GenBank/DDBJ whole genome shotgun (WGS) entry which is preliminary data.</text>
</comment>
<evidence type="ECO:0000259" key="4">
    <source>
        <dbReference type="Pfam" id="PF25329"/>
    </source>
</evidence>
<evidence type="ECO:0000313" key="5">
    <source>
        <dbReference type="EMBL" id="KAJ5471934.1"/>
    </source>
</evidence>